<organism evidence="2 3">
    <name type="scientific">Prunus persica</name>
    <name type="common">Peach</name>
    <name type="synonym">Amygdalus persica</name>
    <dbReference type="NCBI Taxonomy" id="3760"/>
    <lineage>
        <taxon>Eukaryota</taxon>
        <taxon>Viridiplantae</taxon>
        <taxon>Streptophyta</taxon>
        <taxon>Embryophyta</taxon>
        <taxon>Tracheophyta</taxon>
        <taxon>Spermatophyta</taxon>
        <taxon>Magnoliopsida</taxon>
        <taxon>eudicotyledons</taxon>
        <taxon>Gunneridae</taxon>
        <taxon>Pentapetalae</taxon>
        <taxon>rosids</taxon>
        <taxon>fabids</taxon>
        <taxon>Rosales</taxon>
        <taxon>Rosaceae</taxon>
        <taxon>Amygdaloideae</taxon>
        <taxon>Amygdaleae</taxon>
        <taxon>Prunus</taxon>
    </lineage>
</organism>
<keyword evidence="3" id="KW-1185">Reference proteome</keyword>
<keyword evidence="1" id="KW-1133">Transmembrane helix</keyword>
<gene>
    <name evidence="2" type="ORF">PRUPE_1G087600</name>
</gene>
<name>A0A251QUP4_PRUPE</name>
<evidence type="ECO:0000256" key="1">
    <source>
        <dbReference type="SAM" id="Phobius"/>
    </source>
</evidence>
<evidence type="ECO:0000313" key="3">
    <source>
        <dbReference type="Proteomes" id="UP000006882"/>
    </source>
</evidence>
<accession>A0A251QUP4</accession>
<dbReference type="AlphaFoldDB" id="A0A251QUP4"/>
<keyword evidence="1" id="KW-0472">Membrane</keyword>
<sequence>MVSSNPINKSCSPGDVEQKPFPCLGLCNNRVLALSSLRSQCLLRFSYRLWLLVPRWHRFLVSSDFTLVTGSVWWYLSLRAPFFAVGLWCPSGFVFSFFPTSS</sequence>
<reference evidence="2 3" key="1">
    <citation type="journal article" date="2013" name="Nat. Genet.">
        <title>The high-quality draft genome of peach (Prunus persica) identifies unique patterns of genetic diversity, domestication and genome evolution.</title>
        <authorList>
            <consortium name="International Peach Genome Initiative"/>
            <person name="Verde I."/>
            <person name="Abbott A.G."/>
            <person name="Scalabrin S."/>
            <person name="Jung S."/>
            <person name="Shu S."/>
            <person name="Marroni F."/>
            <person name="Zhebentyayeva T."/>
            <person name="Dettori M.T."/>
            <person name="Grimwood J."/>
            <person name="Cattonaro F."/>
            <person name="Zuccolo A."/>
            <person name="Rossini L."/>
            <person name="Jenkins J."/>
            <person name="Vendramin E."/>
            <person name="Meisel L.A."/>
            <person name="Decroocq V."/>
            <person name="Sosinski B."/>
            <person name="Prochnik S."/>
            <person name="Mitros T."/>
            <person name="Policriti A."/>
            <person name="Cipriani G."/>
            <person name="Dondini L."/>
            <person name="Ficklin S."/>
            <person name="Goodstein D.M."/>
            <person name="Xuan P."/>
            <person name="Del Fabbro C."/>
            <person name="Aramini V."/>
            <person name="Copetti D."/>
            <person name="Gonzalez S."/>
            <person name="Horner D.S."/>
            <person name="Falchi R."/>
            <person name="Lucas S."/>
            <person name="Mica E."/>
            <person name="Maldonado J."/>
            <person name="Lazzari B."/>
            <person name="Bielenberg D."/>
            <person name="Pirona R."/>
            <person name="Miculan M."/>
            <person name="Barakat A."/>
            <person name="Testolin R."/>
            <person name="Stella A."/>
            <person name="Tartarini S."/>
            <person name="Tonutti P."/>
            <person name="Arus P."/>
            <person name="Orellana A."/>
            <person name="Wells C."/>
            <person name="Main D."/>
            <person name="Vizzotto G."/>
            <person name="Silva H."/>
            <person name="Salamini F."/>
            <person name="Schmutz J."/>
            <person name="Morgante M."/>
            <person name="Rokhsar D.S."/>
        </authorList>
    </citation>
    <scope>NUCLEOTIDE SEQUENCE [LARGE SCALE GENOMIC DNA]</scope>
    <source>
        <strain evidence="3">cv. Nemared</strain>
    </source>
</reference>
<feature type="transmembrane region" description="Helical" evidence="1">
    <location>
        <begin position="82"/>
        <end position="100"/>
    </location>
</feature>
<proteinExistence type="predicted"/>
<dbReference type="Gramene" id="ONI27453">
    <property type="protein sequence ID" value="ONI27453"/>
    <property type="gene ID" value="PRUPE_1G087600"/>
</dbReference>
<dbReference type="EMBL" id="CM007651">
    <property type="protein sequence ID" value="ONI27453.1"/>
    <property type="molecule type" value="Genomic_DNA"/>
</dbReference>
<protein>
    <submittedName>
        <fullName evidence="2">Uncharacterized protein</fullName>
    </submittedName>
</protein>
<evidence type="ECO:0000313" key="2">
    <source>
        <dbReference type="EMBL" id="ONI27453.1"/>
    </source>
</evidence>
<keyword evidence="1" id="KW-0812">Transmembrane</keyword>
<dbReference type="Proteomes" id="UP000006882">
    <property type="component" value="Chromosome G1"/>
</dbReference>